<evidence type="ECO:0000256" key="2">
    <source>
        <dbReference type="ARBA" id="ARBA00022722"/>
    </source>
</evidence>
<dbReference type="SUPFAM" id="SSF53098">
    <property type="entry name" value="Ribonuclease H-like"/>
    <property type="match status" value="1"/>
</dbReference>
<dbReference type="Gene3D" id="3.30.420.10">
    <property type="entry name" value="Ribonuclease H-like superfamily/Ribonuclease H"/>
    <property type="match status" value="1"/>
</dbReference>
<organism evidence="12 13">
    <name type="scientific">Plasmodiophora brassicae</name>
    <name type="common">Clubroot disease agent</name>
    <dbReference type="NCBI Taxonomy" id="37360"/>
    <lineage>
        <taxon>Eukaryota</taxon>
        <taxon>Sar</taxon>
        <taxon>Rhizaria</taxon>
        <taxon>Endomyxa</taxon>
        <taxon>Phytomyxea</taxon>
        <taxon>Plasmodiophorida</taxon>
        <taxon>Plasmodiophoridae</taxon>
        <taxon>Plasmodiophora</taxon>
    </lineage>
</organism>
<geneLocation type="mitochondrion" evidence="12"/>
<dbReference type="Pfam" id="PF01612">
    <property type="entry name" value="DNA_pol_A_exo1"/>
    <property type="match status" value="1"/>
</dbReference>
<feature type="domain" description="3'-5' exonuclease" evidence="11">
    <location>
        <begin position="156"/>
        <end position="272"/>
    </location>
</feature>
<dbReference type="InterPro" id="IPR002562">
    <property type="entry name" value="3'-5'_exonuclease_dom"/>
</dbReference>
<evidence type="ECO:0000256" key="1">
    <source>
        <dbReference type="ARBA" id="ARBA00004123"/>
    </source>
</evidence>
<evidence type="ECO:0000256" key="3">
    <source>
        <dbReference type="ARBA" id="ARBA00022723"/>
    </source>
</evidence>
<evidence type="ECO:0000256" key="4">
    <source>
        <dbReference type="ARBA" id="ARBA00022801"/>
    </source>
</evidence>
<dbReference type="GO" id="GO:0005634">
    <property type="term" value="C:nucleus"/>
    <property type="evidence" value="ECO:0007669"/>
    <property type="project" value="UniProtKB-SubCell"/>
</dbReference>
<evidence type="ECO:0000256" key="10">
    <source>
        <dbReference type="SAM" id="MobiDB-lite"/>
    </source>
</evidence>
<keyword evidence="2" id="KW-0540">Nuclease</keyword>
<sequence length="592" mass="65997">MMEVTFLICFVDELAGHRIFDSLFQATNEFGEIVMFFFTVGTGFGQIKNGIKQRLHVRDLLGQSKPNVIFTDKCCEDESLVMECFPYLRDSVSAPGPVLPNLTLPGMPILISHEGPADAIATTWISKAQESRRPVAAGIDCDGSVYVFRLSKLGKIPRKLKQLLESSRVLKVGKSIGTDKKRLSEDYDLVVDSPDGSLQKSWIELSGMTARLNAAMQGSCLAKLVANVLWRELPEPSRIRRSQWTADLLSEDQLAYAALDAYAGLLVYLRLAHVPDPSVRLAPEESPRALGGAPTPLTGMAIQFWERTRGTRTRVLVQIEEVIASAAASKYPIGSSRSLGSFGECPFTLLVDVSSLRPRSMPIQSDHVHTHDNQLVDSPDSPESRYDEPVQCCLQDVFHLMKRVKVKKSHHFYSLYVITWNQDDLAKVEASLRACGEDPLYWRVHRRDYLLRGVRRRIPVPSVLRGRVQEACGHFANLLNIAECRCSTIGRTEIFRTCLSTLTKVVVAILTETTTSSIRRIGVGPNGLTLYRCSRGTNCCESNHRVLKKKFGSLDAGIALTEALMLQHVLRTNVRAAENHRPGHYKIGHFHS</sequence>
<dbReference type="Proteomes" id="UP000290189">
    <property type="component" value="Unassembled WGS sequence"/>
</dbReference>
<evidence type="ECO:0000256" key="9">
    <source>
        <dbReference type="ARBA" id="ARBA00042761"/>
    </source>
</evidence>
<keyword evidence="3" id="KW-0479">Metal-binding</keyword>
<dbReference type="EMBL" id="OVEO01000019">
    <property type="protein sequence ID" value="SPR01939.1"/>
    <property type="molecule type" value="Genomic_DNA"/>
</dbReference>
<keyword evidence="6" id="KW-0460">Magnesium</keyword>
<evidence type="ECO:0000313" key="12">
    <source>
        <dbReference type="EMBL" id="SPR01939.1"/>
    </source>
</evidence>
<evidence type="ECO:0000256" key="6">
    <source>
        <dbReference type="ARBA" id="ARBA00022842"/>
    </source>
</evidence>
<evidence type="ECO:0000256" key="7">
    <source>
        <dbReference type="ARBA" id="ARBA00023242"/>
    </source>
</evidence>
<evidence type="ECO:0000256" key="5">
    <source>
        <dbReference type="ARBA" id="ARBA00022839"/>
    </source>
</evidence>
<keyword evidence="12" id="KW-0496">Mitochondrion</keyword>
<dbReference type="GO" id="GO:0006139">
    <property type="term" value="P:nucleobase-containing compound metabolic process"/>
    <property type="evidence" value="ECO:0007669"/>
    <property type="project" value="InterPro"/>
</dbReference>
<dbReference type="AlphaFoldDB" id="A0A3P3YPE6"/>
<dbReference type="GO" id="GO:0046872">
    <property type="term" value="F:metal ion binding"/>
    <property type="evidence" value="ECO:0007669"/>
    <property type="project" value="UniProtKB-KW"/>
</dbReference>
<gene>
    <name evidence="12" type="ORF">PLBR_LOCUS9154</name>
</gene>
<dbReference type="PANTHER" id="PTHR13620">
    <property type="entry name" value="3-5 EXONUCLEASE"/>
    <property type="match status" value="1"/>
</dbReference>
<keyword evidence="4" id="KW-0378">Hydrolase</keyword>
<evidence type="ECO:0000259" key="11">
    <source>
        <dbReference type="Pfam" id="PF01612"/>
    </source>
</evidence>
<dbReference type="InterPro" id="IPR036397">
    <property type="entry name" value="RNaseH_sf"/>
</dbReference>
<evidence type="ECO:0000256" key="8">
    <source>
        <dbReference type="ARBA" id="ARBA00040531"/>
    </source>
</evidence>
<keyword evidence="7" id="KW-0539">Nucleus</keyword>
<dbReference type="GO" id="GO:0008408">
    <property type="term" value="F:3'-5' exonuclease activity"/>
    <property type="evidence" value="ECO:0007669"/>
    <property type="project" value="InterPro"/>
</dbReference>
<dbReference type="InterPro" id="IPR051132">
    <property type="entry name" value="3-5_Exonuclease_domain"/>
</dbReference>
<dbReference type="PANTHER" id="PTHR13620:SF109">
    <property type="entry name" value="3'-5' EXONUCLEASE"/>
    <property type="match status" value="1"/>
</dbReference>
<protein>
    <recommendedName>
        <fullName evidence="8">3'-5' exonuclease</fullName>
    </recommendedName>
    <alternativeName>
        <fullName evidence="9">Werner Syndrome-like exonuclease</fullName>
    </alternativeName>
</protein>
<comment type="subcellular location">
    <subcellularLocation>
        <location evidence="1">Nucleus</location>
    </subcellularLocation>
</comment>
<accession>A0A3P3YPE6</accession>
<reference evidence="12 13" key="1">
    <citation type="submission" date="2018-03" db="EMBL/GenBank/DDBJ databases">
        <authorList>
            <person name="Fogelqvist J."/>
        </authorList>
    </citation>
    <scope>NUCLEOTIDE SEQUENCE [LARGE SCALE GENOMIC DNA]</scope>
</reference>
<dbReference type="GO" id="GO:0003676">
    <property type="term" value="F:nucleic acid binding"/>
    <property type="evidence" value="ECO:0007669"/>
    <property type="project" value="InterPro"/>
</dbReference>
<keyword evidence="5" id="KW-0269">Exonuclease</keyword>
<name>A0A3P3YPE6_PLABS</name>
<dbReference type="InterPro" id="IPR012337">
    <property type="entry name" value="RNaseH-like_sf"/>
</dbReference>
<proteinExistence type="predicted"/>
<evidence type="ECO:0000313" key="13">
    <source>
        <dbReference type="Proteomes" id="UP000290189"/>
    </source>
</evidence>
<feature type="region of interest" description="Disordered" evidence="10">
    <location>
        <begin position="363"/>
        <end position="383"/>
    </location>
</feature>